<dbReference type="EMBL" id="HM143857">
    <property type="protein sequence ID" value="ADM24771.1"/>
    <property type="molecule type" value="Genomic_DNA"/>
</dbReference>
<organism evidence="1">
    <name type="scientific">Rhodotorula babjevae</name>
    <dbReference type="NCBI Taxonomy" id="86837"/>
    <lineage>
        <taxon>Eukaryota</taxon>
        <taxon>Fungi</taxon>
        <taxon>Dikarya</taxon>
        <taxon>Basidiomycota</taxon>
        <taxon>Pucciniomycotina</taxon>
        <taxon>Microbotryomycetes</taxon>
        <taxon>Sporidiobolales</taxon>
        <taxon>Sporidiobolaceae</taxon>
        <taxon>Rhodotorula</taxon>
    </lineage>
</organism>
<feature type="non-terminal residue" evidence="1">
    <location>
        <position position="135"/>
    </location>
</feature>
<evidence type="ECO:0000313" key="1">
    <source>
        <dbReference type="EMBL" id="ADM24771.1"/>
    </source>
</evidence>
<name>E0YNQ3_9BASI</name>
<gene>
    <name evidence="1" type="primary">HD1</name>
</gene>
<sequence>MSSIDAQIAASVRACETAYLQALVSGRFQPAAELCKTLFLDAGIALDKGLLSSQTTVALRDFTSNLSVVTSHLARLETAATEVEHDFAARSRLVLAQQPQHCGTTPSPEPPADDQAHCAPYREYFLAHFSFPYPT</sequence>
<dbReference type="GO" id="GO:0003677">
    <property type="term" value="F:DNA binding"/>
    <property type="evidence" value="ECO:0007669"/>
    <property type="project" value="UniProtKB-KW"/>
</dbReference>
<dbReference type="AlphaFoldDB" id="E0YNQ3"/>
<keyword evidence="1" id="KW-0238">DNA-binding</keyword>
<keyword evidence="1" id="KW-0371">Homeobox</keyword>
<proteinExistence type="predicted"/>
<reference evidence="1" key="1">
    <citation type="journal article" date="2010" name="PLoS Genet.">
        <title>A deviation from the bipolar-tetrapolar mating paradigm in an early diverged basidiomycete.</title>
        <authorList>
            <person name="Coelho M.A."/>
            <person name="Sampaio J.P."/>
            <person name="Goncalves P."/>
        </authorList>
    </citation>
    <scope>NUCLEOTIDE SEQUENCE</scope>
    <source>
        <strain evidence="1">CBS 7808</strain>
    </source>
</reference>
<accession>E0YNQ3</accession>
<protein>
    <submittedName>
        <fullName evidence="1">Homeodomain transcription factor HD1</fullName>
    </submittedName>
</protein>